<dbReference type="AlphaFoldDB" id="A0AAN8H6H9"/>
<keyword evidence="2" id="KW-0812">Transmembrane</keyword>
<comment type="caution">
    <text evidence="3">The sequence shown here is derived from an EMBL/GenBank/DDBJ whole genome shotgun (WGS) entry which is preliminary data.</text>
</comment>
<organism evidence="3 4">
    <name type="scientific">Champsocephalus gunnari</name>
    <name type="common">Mackerel icefish</name>
    <dbReference type="NCBI Taxonomy" id="52237"/>
    <lineage>
        <taxon>Eukaryota</taxon>
        <taxon>Metazoa</taxon>
        <taxon>Chordata</taxon>
        <taxon>Craniata</taxon>
        <taxon>Vertebrata</taxon>
        <taxon>Euteleostomi</taxon>
        <taxon>Actinopterygii</taxon>
        <taxon>Neopterygii</taxon>
        <taxon>Teleostei</taxon>
        <taxon>Neoteleostei</taxon>
        <taxon>Acanthomorphata</taxon>
        <taxon>Eupercaria</taxon>
        <taxon>Perciformes</taxon>
        <taxon>Notothenioidei</taxon>
        <taxon>Channichthyidae</taxon>
        <taxon>Champsocephalus</taxon>
    </lineage>
</organism>
<gene>
    <name evidence="3" type="ORF">CgunFtcFv8_007664</name>
</gene>
<reference evidence="3 4" key="1">
    <citation type="journal article" date="2023" name="Mol. Biol. Evol.">
        <title>Genomics of Secondarily Temperate Adaptation in the Only Non-Antarctic Icefish.</title>
        <authorList>
            <person name="Rivera-Colon A.G."/>
            <person name="Rayamajhi N."/>
            <person name="Minhas B.F."/>
            <person name="Madrigal G."/>
            <person name="Bilyk K.T."/>
            <person name="Yoon V."/>
            <person name="Hune M."/>
            <person name="Gregory S."/>
            <person name="Cheng C.H.C."/>
            <person name="Catchen J.M."/>
        </authorList>
    </citation>
    <scope>NUCLEOTIDE SEQUENCE [LARGE SCALE GENOMIC DNA]</scope>
    <source>
        <tissue evidence="3">White muscle</tissue>
    </source>
</reference>
<feature type="compositionally biased region" description="Low complexity" evidence="1">
    <location>
        <begin position="117"/>
        <end position="131"/>
    </location>
</feature>
<accession>A0AAN8H6H9</accession>
<evidence type="ECO:0000313" key="3">
    <source>
        <dbReference type="EMBL" id="KAK5903922.1"/>
    </source>
</evidence>
<evidence type="ECO:0000256" key="2">
    <source>
        <dbReference type="SAM" id="Phobius"/>
    </source>
</evidence>
<dbReference type="EMBL" id="JAURVH010001531">
    <property type="protein sequence ID" value="KAK5903922.1"/>
    <property type="molecule type" value="Genomic_DNA"/>
</dbReference>
<evidence type="ECO:0000313" key="4">
    <source>
        <dbReference type="Proteomes" id="UP001331515"/>
    </source>
</evidence>
<dbReference type="Proteomes" id="UP001331515">
    <property type="component" value="Unassembled WGS sequence"/>
</dbReference>
<name>A0AAN8H6H9_CHAGU</name>
<proteinExistence type="predicted"/>
<feature type="region of interest" description="Disordered" evidence="1">
    <location>
        <begin position="117"/>
        <end position="158"/>
    </location>
</feature>
<protein>
    <recommendedName>
        <fullName evidence="5">Transmembrane protein</fullName>
    </recommendedName>
</protein>
<feature type="transmembrane region" description="Helical" evidence="2">
    <location>
        <begin position="75"/>
        <end position="95"/>
    </location>
</feature>
<keyword evidence="4" id="KW-1185">Reference proteome</keyword>
<keyword evidence="2" id="KW-0472">Membrane</keyword>
<evidence type="ECO:0008006" key="5">
    <source>
        <dbReference type="Google" id="ProtNLM"/>
    </source>
</evidence>
<sequence length="158" mass="17209">MACVSTSFMRHRHDTEEVSPSLIYLAALSHIKQRLFIDWQQLEVQQSHAAYNNTSTMLASMGMADMLGWVSSPEVGTISLVVFFIIGVALLGLCARCQRNTGNAYDVNATVPGVERGANGNAGVNVNTGANDPGDSTTWRNHRNMPPSTLERSRAEVE</sequence>
<keyword evidence="2" id="KW-1133">Transmembrane helix</keyword>
<evidence type="ECO:0000256" key="1">
    <source>
        <dbReference type="SAM" id="MobiDB-lite"/>
    </source>
</evidence>